<dbReference type="Proteomes" id="UP000014227">
    <property type="component" value="Chromosome I"/>
</dbReference>
<dbReference type="AlphaFoldDB" id="S0EZ96"/>
<feature type="domain" description="Metallo-beta-lactamase" evidence="1">
    <location>
        <begin position="52"/>
        <end position="243"/>
    </location>
</feature>
<dbReference type="InterPro" id="IPR036866">
    <property type="entry name" value="RibonucZ/Hydroxyglut_hydro"/>
</dbReference>
<dbReference type="KEGG" id="ccz:CCALI_02277"/>
<evidence type="ECO:0000313" key="3">
    <source>
        <dbReference type="Proteomes" id="UP000014227"/>
    </source>
</evidence>
<protein>
    <submittedName>
        <fullName evidence="2">Predicted Zn-dependent hydrolases of the beta-lactamase fold</fullName>
    </submittedName>
</protein>
<sequence length="281" mass="31928">MRSESKVRVATAQTHTRLLEDIARPCDPTERGAFWWLGQHTFVVRVGALVFYIDPWFAAWESRCNPPPLTPAEGRYADFVLVTHGHGDHLCPETLRAMVQASPKALFVCPPTETERMLQEALIPAERLRPLNAGGVLEERGARITAIKSKHEFFDEKPEVGFPYLGYVVEADGLRFYHSGDTIMYEGLLSTLQQWPHFDVLFLPINGRDAERYRRGIIGNFTFQEAVELAGELRPRLVVPSHYDMFVGNQEDPTKFTQFLEAKYPGVPYWIGPIGERVSLP</sequence>
<proteinExistence type="predicted"/>
<dbReference type="HOGENOM" id="CLU_020884_3_0_0"/>
<dbReference type="OrthoDB" id="9789133at2"/>
<dbReference type="Gene3D" id="3.60.15.10">
    <property type="entry name" value="Ribonuclease Z/Hydroxyacylglutathione hydrolase-like"/>
    <property type="match status" value="1"/>
</dbReference>
<evidence type="ECO:0000259" key="1">
    <source>
        <dbReference type="Pfam" id="PF12706"/>
    </source>
</evidence>
<dbReference type="InterPro" id="IPR001279">
    <property type="entry name" value="Metallo-B-lactamas"/>
</dbReference>
<dbReference type="PATRIC" id="fig|1303518.3.peg.2367"/>
<dbReference type="Pfam" id="PF12706">
    <property type="entry name" value="Lactamase_B_2"/>
    <property type="match status" value="1"/>
</dbReference>
<dbReference type="STRING" id="454171.CP488_01818"/>
<dbReference type="InParanoid" id="S0EZ96"/>
<reference evidence="3" key="1">
    <citation type="submission" date="2013-03" db="EMBL/GenBank/DDBJ databases">
        <title>Genome sequence of Chthonomonas calidirosea, the first sequenced genome from the Armatimonadetes phylum (formally candidate division OP10).</title>
        <authorList>
            <person name="Lee K.C.Y."/>
            <person name="Morgan X.C."/>
            <person name="Dunfield P.F."/>
            <person name="Tamas I."/>
            <person name="Houghton K.M."/>
            <person name="Vyssotski M."/>
            <person name="Ryan J.L.J."/>
            <person name="Lagutin K."/>
            <person name="McDonald I.R."/>
            <person name="Stott M.B."/>
        </authorList>
    </citation>
    <scope>NUCLEOTIDE SEQUENCE [LARGE SCALE GENOMIC DNA]</scope>
    <source>
        <strain evidence="3">DSM 23976 / ICMP 18418 / T49</strain>
    </source>
</reference>
<gene>
    <name evidence="2" type="ORF">CCALI_02277</name>
</gene>
<dbReference type="RefSeq" id="WP_016483604.1">
    <property type="nucleotide sequence ID" value="NC_021487.1"/>
</dbReference>
<dbReference type="GO" id="GO:0016787">
    <property type="term" value="F:hydrolase activity"/>
    <property type="evidence" value="ECO:0007669"/>
    <property type="project" value="UniProtKB-KW"/>
</dbReference>
<keyword evidence="3" id="KW-1185">Reference proteome</keyword>
<dbReference type="EMBL" id="HF951689">
    <property type="protein sequence ID" value="CCW36084.1"/>
    <property type="molecule type" value="Genomic_DNA"/>
</dbReference>
<dbReference type="SUPFAM" id="SSF56281">
    <property type="entry name" value="Metallo-hydrolase/oxidoreductase"/>
    <property type="match status" value="1"/>
</dbReference>
<name>S0EZ96_CHTCT</name>
<dbReference type="eggNOG" id="COG2220">
    <property type="taxonomic scope" value="Bacteria"/>
</dbReference>
<evidence type="ECO:0000313" key="2">
    <source>
        <dbReference type="EMBL" id="CCW36084.1"/>
    </source>
</evidence>
<dbReference type="PANTHER" id="PTHR43546">
    <property type="entry name" value="UPF0173 METAL-DEPENDENT HYDROLASE MJ1163-RELATED"/>
    <property type="match status" value="1"/>
</dbReference>
<keyword evidence="2" id="KW-0378">Hydrolase</keyword>
<dbReference type="InterPro" id="IPR050114">
    <property type="entry name" value="UPF0173_UPF0282_UlaG_hydrolase"/>
</dbReference>
<organism evidence="2 3">
    <name type="scientific">Chthonomonas calidirosea (strain DSM 23976 / ICMP 18418 / T49)</name>
    <dbReference type="NCBI Taxonomy" id="1303518"/>
    <lineage>
        <taxon>Bacteria</taxon>
        <taxon>Bacillati</taxon>
        <taxon>Armatimonadota</taxon>
        <taxon>Chthonomonadia</taxon>
        <taxon>Chthonomonadales</taxon>
        <taxon>Chthonomonadaceae</taxon>
        <taxon>Chthonomonas</taxon>
    </lineage>
</organism>
<accession>S0EZ96</accession>